<reference evidence="7 8" key="1">
    <citation type="submission" date="2019-01" db="EMBL/GenBank/DDBJ databases">
        <authorList>
            <person name="Chen W.-M."/>
        </authorList>
    </citation>
    <scope>NUCLEOTIDE SEQUENCE [LARGE SCALE GENOMIC DNA]</scope>
    <source>
        <strain evidence="7 8">FSY-15</strain>
    </source>
</reference>
<keyword evidence="3 5" id="KW-0378">Hydrolase</keyword>
<dbReference type="InterPro" id="IPR036852">
    <property type="entry name" value="Peptidase_S8/S53_dom_sf"/>
</dbReference>
<keyword evidence="2 5" id="KW-0645">Protease</keyword>
<dbReference type="PROSITE" id="PS51892">
    <property type="entry name" value="SUBTILASE"/>
    <property type="match status" value="1"/>
</dbReference>
<accession>A0A437PXQ6</accession>
<dbReference type="PANTHER" id="PTHR43806:SF67">
    <property type="entry name" value="EGF-LIKE DOMAIN-CONTAINING PROTEIN"/>
    <property type="match status" value="1"/>
</dbReference>
<dbReference type="GO" id="GO:0006508">
    <property type="term" value="P:proteolysis"/>
    <property type="evidence" value="ECO:0007669"/>
    <property type="project" value="UniProtKB-KW"/>
</dbReference>
<dbReference type="PIRSF" id="PIRSF037903">
    <property type="entry name" value="Subtilisin_rel_GFO_2223"/>
    <property type="match status" value="1"/>
</dbReference>
<feature type="active site" description="Charge relay system" evidence="5">
    <location>
        <position position="177"/>
    </location>
</feature>
<dbReference type="OrthoDB" id="9792152at2"/>
<dbReference type="InterPro" id="IPR000209">
    <property type="entry name" value="Peptidase_S8/S53_dom"/>
</dbReference>
<gene>
    <name evidence="7" type="ORF">EOJ36_03280</name>
</gene>
<evidence type="ECO:0000256" key="4">
    <source>
        <dbReference type="ARBA" id="ARBA00022825"/>
    </source>
</evidence>
<protein>
    <submittedName>
        <fullName evidence="7">T9SS type A sorting domain-containing protein</fullName>
    </submittedName>
</protein>
<feature type="active site" description="Charge relay system" evidence="5">
    <location>
        <position position="395"/>
    </location>
</feature>
<evidence type="ECO:0000256" key="5">
    <source>
        <dbReference type="PROSITE-ProRule" id="PRU01240"/>
    </source>
</evidence>
<dbReference type="Pfam" id="PF00082">
    <property type="entry name" value="Peptidase_S8"/>
    <property type="match status" value="1"/>
</dbReference>
<dbReference type="SUPFAM" id="SSF52743">
    <property type="entry name" value="Subtilisin-like"/>
    <property type="match status" value="1"/>
</dbReference>
<comment type="caution">
    <text evidence="7">The sequence shown here is derived from an EMBL/GenBank/DDBJ whole genome shotgun (WGS) entry which is preliminary data.</text>
</comment>
<dbReference type="PRINTS" id="PR00723">
    <property type="entry name" value="SUBTILISIN"/>
</dbReference>
<organism evidence="7 8">
    <name type="scientific">Sandaracinomonas limnophila</name>
    <dbReference type="NCBI Taxonomy" id="1862386"/>
    <lineage>
        <taxon>Bacteria</taxon>
        <taxon>Pseudomonadati</taxon>
        <taxon>Bacteroidota</taxon>
        <taxon>Cytophagia</taxon>
        <taxon>Cytophagales</taxon>
        <taxon>Flectobacillaceae</taxon>
        <taxon>Sandaracinomonas</taxon>
    </lineage>
</organism>
<dbReference type="RefSeq" id="WP_127802583.1">
    <property type="nucleotide sequence ID" value="NZ_SACY01000001.1"/>
</dbReference>
<name>A0A437PXQ6_9BACT</name>
<evidence type="ECO:0000259" key="6">
    <source>
        <dbReference type="Pfam" id="PF00082"/>
    </source>
</evidence>
<dbReference type="GO" id="GO:0004252">
    <property type="term" value="F:serine-type endopeptidase activity"/>
    <property type="evidence" value="ECO:0007669"/>
    <property type="project" value="UniProtKB-UniRule"/>
</dbReference>
<dbReference type="InterPro" id="IPR017317">
    <property type="entry name" value="Pept_S8_subtilisin_bacteroid-2"/>
</dbReference>
<dbReference type="Proteomes" id="UP000282832">
    <property type="component" value="Unassembled WGS sequence"/>
</dbReference>
<evidence type="ECO:0000256" key="1">
    <source>
        <dbReference type="ARBA" id="ARBA00011073"/>
    </source>
</evidence>
<feature type="domain" description="Peptidase S8/S53" evidence="6">
    <location>
        <begin position="168"/>
        <end position="441"/>
    </location>
</feature>
<feature type="active site" description="Charge relay system" evidence="5">
    <location>
        <position position="217"/>
    </location>
</feature>
<dbReference type="PANTHER" id="PTHR43806">
    <property type="entry name" value="PEPTIDASE S8"/>
    <property type="match status" value="1"/>
</dbReference>
<dbReference type="InterPro" id="IPR050131">
    <property type="entry name" value="Peptidase_S8_subtilisin-like"/>
</dbReference>
<proteinExistence type="inferred from homology"/>
<dbReference type="InterPro" id="IPR015500">
    <property type="entry name" value="Peptidase_S8_subtilisin-rel"/>
</dbReference>
<dbReference type="NCBIfam" id="TIGR04183">
    <property type="entry name" value="Por_Secre_tail"/>
    <property type="match status" value="1"/>
</dbReference>
<keyword evidence="4 5" id="KW-0720">Serine protease</keyword>
<evidence type="ECO:0000256" key="2">
    <source>
        <dbReference type="ARBA" id="ARBA00022670"/>
    </source>
</evidence>
<dbReference type="Gene3D" id="3.40.50.200">
    <property type="entry name" value="Peptidase S8/S53 domain"/>
    <property type="match status" value="1"/>
</dbReference>
<dbReference type="EMBL" id="SACY01000001">
    <property type="protein sequence ID" value="RVU27032.1"/>
    <property type="molecule type" value="Genomic_DNA"/>
</dbReference>
<dbReference type="InterPro" id="IPR026444">
    <property type="entry name" value="Secre_tail"/>
</dbReference>
<evidence type="ECO:0000313" key="7">
    <source>
        <dbReference type="EMBL" id="RVU27032.1"/>
    </source>
</evidence>
<keyword evidence="8" id="KW-1185">Reference proteome</keyword>
<comment type="similarity">
    <text evidence="1 5">Belongs to the peptidase S8 family.</text>
</comment>
<evidence type="ECO:0000256" key="3">
    <source>
        <dbReference type="ARBA" id="ARBA00022801"/>
    </source>
</evidence>
<evidence type="ECO:0000313" key="8">
    <source>
        <dbReference type="Proteomes" id="UP000282832"/>
    </source>
</evidence>
<sequence>MKNLLLYVFLILSTYTSFAQDKYRYLVLFKDKSNSPYSLSHPEEFLSAKSIQRRQKNQVAYNEQDIPVNSTYLKELSQLGAKIIYPLKWINGALIQITPSSKSKILANEHVKGFYYPFAIDSSVVTNNSLPATGTQEKTGSGTEVYGTGTTQIVHIGLDHMHNAGIKGDNVLVTLLDDGFTNVPSLSGLKKIIDEKKIIATLATTPDRKSVFEKGSHGTNVLSVMANYSENNLIGGAYNSYFALAQTEESEWEKLVEEVNWLRGAEWADSLGTDVIQSSLGYTEFDLPLYNHTYVQMNGNTSIATKAANWATDKGIICVISAGNEGTSTWKYISAPADAVDILTVGAVSSSLLKIGFSSYGPSSDGRIKPDICALGTGVKALQIDGSYEFLSGTSFAAPLVSSLVAGLVEQFPNETAQKIKLAVKKSASLYTTPNNNMGYGVPSYEKAVEILTPILATKNNSESDFKAYPNPVEIGSSFHLSSSIAGEYSVNIINTNGQILQNFNWQGEEKNISLGPIAPGKHFIQIKSASLLRIIPIIVY</sequence>
<dbReference type="AlphaFoldDB" id="A0A437PXQ6"/>